<evidence type="ECO:0000256" key="4">
    <source>
        <dbReference type="ARBA" id="ARBA00023242"/>
    </source>
</evidence>
<dbReference type="InterPro" id="IPR043561">
    <property type="entry name" value="LHW-like"/>
</dbReference>
<dbReference type="PANTHER" id="PTHR46196">
    <property type="entry name" value="TRANSCRIPTION FACTOR BHLH155-LIKE ISOFORM X1-RELATED"/>
    <property type="match status" value="1"/>
</dbReference>
<dbReference type="Pfam" id="PF14215">
    <property type="entry name" value="bHLH-MYC_N"/>
    <property type="match status" value="1"/>
</dbReference>
<dbReference type="InterPro" id="IPR036638">
    <property type="entry name" value="HLH_DNA-bd_sf"/>
</dbReference>
<reference evidence="7" key="1">
    <citation type="submission" date="2023-02" db="EMBL/GenBank/DDBJ databases">
        <title>Genome of toxic invasive species Heracleum sosnowskyi carries increased number of genes despite the absence of recent whole-genome duplications.</title>
        <authorList>
            <person name="Schelkunov M."/>
            <person name="Shtratnikova V."/>
            <person name="Makarenko M."/>
            <person name="Klepikova A."/>
            <person name="Omelchenko D."/>
            <person name="Novikova G."/>
            <person name="Obukhova E."/>
            <person name="Bogdanov V."/>
            <person name="Penin A."/>
            <person name="Logacheva M."/>
        </authorList>
    </citation>
    <scope>NUCLEOTIDE SEQUENCE</scope>
    <source>
        <strain evidence="7">Hsosn_3</strain>
        <tissue evidence="7">Leaf</tissue>
    </source>
</reference>
<dbReference type="PROSITE" id="PS50888">
    <property type="entry name" value="BHLH"/>
    <property type="match status" value="1"/>
</dbReference>
<evidence type="ECO:0000313" key="8">
    <source>
        <dbReference type="Proteomes" id="UP001237642"/>
    </source>
</evidence>
<dbReference type="InterPro" id="IPR011598">
    <property type="entry name" value="bHLH_dom"/>
</dbReference>
<keyword evidence="3" id="KW-0804">Transcription</keyword>
<dbReference type="SUPFAM" id="SSF47459">
    <property type="entry name" value="HLH, helix-loop-helix DNA-binding domain"/>
    <property type="match status" value="1"/>
</dbReference>
<dbReference type="GO" id="GO:0005634">
    <property type="term" value="C:nucleus"/>
    <property type="evidence" value="ECO:0007669"/>
    <property type="project" value="UniProtKB-SubCell"/>
</dbReference>
<dbReference type="GO" id="GO:0046983">
    <property type="term" value="F:protein dimerization activity"/>
    <property type="evidence" value="ECO:0007669"/>
    <property type="project" value="InterPro"/>
</dbReference>
<feature type="compositionally biased region" description="Basic residues" evidence="5">
    <location>
        <begin position="478"/>
        <end position="493"/>
    </location>
</feature>
<dbReference type="Proteomes" id="UP001237642">
    <property type="component" value="Unassembled WGS sequence"/>
</dbReference>
<sequence length="663" mass="73952">MDNQLCQALRSLCFNTGWHYAIFWKLNHQVPMVLTLEDACYSHHEHHGPLGRSCVGQIVNNSLGFTLAKMSSHVYSLGEGVVGQVATTNKHLWISSEKYATDICSSLKFHDGWLTQLSAGIRTIAVVAVFPHGVVQLGSFNSVQISEDLNLVNHIRATMVELHVNIPGYNSSMDCSPCPFDEPCRSSVSRNYHDRIRTPDNEANVLSSVFLSLDELDFAVPQTEGCARKTEVTNMNQKPEKSISGVFENLDPLESHPAKSLQLNENFASKNGESCSGFWDSVVGTENNDDLSSLSNCSWEGSGYVPSMFYDHSQTSDQTGMLLAARDPQMNVKMDYKRVFEFHREGDHREKYDPYLNFSAGCELHEALGPKFKKRKTEEVVQIPDDTTSNSNLTTVNSCAEHLLEAVVAEACRKATEVQVEDTLSGSVKSLLTVEKVLEPPTNDTHGISSADYSLQQSSIVEENANYYFSTPGARDGSRRKANNGKKCRRRPRDRQLIQDRIKELRELVPHGSKCSIDSLLEQTIKHILFMQCTTDQAEKLDKCAESKLVNQETVTCGSFGNEHGSSWAMEVGNHLRVLPVTVENIDTSGQMLIKMLCEDCSPFLEIVKTIRSLGLTILKGGTEVYDGKTLIRYVVEGQNNMTMHRTDVLCSLLQILQQKAYV</sequence>
<organism evidence="7 8">
    <name type="scientific">Heracleum sosnowskyi</name>
    <dbReference type="NCBI Taxonomy" id="360622"/>
    <lineage>
        <taxon>Eukaryota</taxon>
        <taxon>Viridiplantae</taxon>
        <taxon>Streptophyta</taxon>
        <taxon>Embryophyta</taxon>
        <taxon>Tracheophyta</taxon>
        <taxon>Spermatophyta</taxon>
        <taxon>Magnoliopsida</taxon>
        <taxon>eudicotyledons</taxon>
        <taxon>Gunneridae</taxon>
        <taxon>Pentapetalae</taxon>
        <taxon>asterids</taxon>
        <taxon>campanulids</taxon>
        <taxon>Apiales</taxon>
        <taxon>Apiaceae</taxon>
        <taxon>Apioideae</taxon>
        <taxon>apioid superclade</taxon>
        <taxon>Tordylieae</taxon>
        <taxon>Tordyliinae</taxon>
        <taxon>Heracleum</taxon>
    </lineage>
</organism>
<evidence type="ECO:0000256" key="3">
    <source>
        <dbReference type="ARBA" id="ARBA00023163"/>
    </source>
</evidence>
<dbReference type="InterPro" id="IPR025610">
    <property type="entry name" value="MYC/MYB_N"/>
</dbReference>
<feature type="domain" description="BHLH" evidence="6">
    <location>
        <begin position="482"/>
        <end position="531"/>
    </location>
</feature>
<name>A0AAD8HUI1_9APIA</name>
<comment type="caution">
    <text evidence="7">The sequence shown here is derived from an EMBL/GenBank/DDBJ whole genome shotgun (WGS) entry which is preliminary data.</text>
</comment>
<dbReference type="Pfam" id="PF23176">
    <property type="entry name" value="bHLH_LHW"/>
    <property type="match status" value="1"/>
</dbReference>
<comment type="subcellular location">
    <subcellularLocation>
        <location evidence="1">Nucleus</location>
    </subcellularLocation>
</comment>
<evidence type="ECO:0000256" key="1">
    <source>
        <dbReference type="ARBA" id="ARBA00004123"/>
    </source>
</evidence>
<dbReference type="AlphaFoldDB" id="A0AAD8HUI1"/>
<accession>A0AAD8HUI1</accession>
<keyword evidence="8" id="KW-1185">Reference proteome</keyword>
<keyword evidence="2" id="KW-0805">Transcription regulation</keyword>
<dbReference type="GO" id="GO:0003700">
    <property type="term" value="F:DNA-binding transcription factor activity"/>
    <property type="evidence" value="ECO:0007669"/>
    <property type="project" value="InterPro"/>
</dbReference>
<keyword evidence="4" id="KW-0539">Nucleus</keyword>
<dbReference type="PANTHER" id="PTHR46196:SF1">
    <property type="entry name" value="TRANSCRIPTION FACTOR EMB1444-RELATED"/>
    <property type="match status" value="1"/>
</dbReference>
<reference evidence="7" key="2">
    <citation type="submission" date="2023-05" db="EMBL/GenBank/DDBJ databases">
        <authorList>
            <person name="Schelkunov M.I."/>
        </authorList>
    </citation>
    <scope>NUCLEOTIDE SEQUENCE</scope>
    <source>
        <strain evidence="7">Hsosn_3</strain>
        <tissue evidence="7">Leaf</tissue>
    </source>
</reference>
<gene>
    <name evidence="7" type="ORF">POM88_029311</name>
</gene>
<evidence type="ECO:0000256" key="5">
    <source>
        <dbReference type="SAM" id="MobiDB-lite"/>
    </source>
</evidence>
<proteinExistence type="predicted"/>
<evidence type="ECO:0000259" key="6">
    <source>
        <dbReference type="PROSITE" id="PS50888"/>
    </source>
</evidence>
<feature type="region of interest" description="Disordered" evidence="5">
    <location>
        <begin position="471"/>
        <end position="493"/>
    </location>
</feature>
<dbReference type="EMBL" id="JAUIZM010000007">
    <property type="protein sequence ID" value="KAK1373118.1"/>
    <property type="molecule type" value="Genomic_DNA"/>
</dbReference>
<evidence type="ECO:0000256" key="2">
    <source>
        <dbReference type="ARBA" id="ARBA00023015"/>
    </source>
</evidence>
<protein>
    <submittedName>
        <fullName evidence="7">Transcription factor EMB1444</fullName>
    </submittedName>
</protein>
<evidence type="ECO:0000313" key="7">
    <source>
        <dbReference type="EMBL" id="KAK1373118.1"/>
    </source>
</evidence>